<feature type="region of interest" description="Disordered" evidence="1">
    <location>
        <begin position="1"/>
        <end position="33"/>
    </location>
</feature>
<feature type="region of interest" description="Disordered" evidence="1">
    <location>
        <begin position="347"/>
        <end position="366"/>
    </location>
</feature>
<dbReference type="Gene3D" id="3.60.40.10">
    <property type="entry name" value="PPM-type phosphatase domain"/>
    <property type="match status" value="1"/>
</dbReference>
<feature type="compositionally biased region" description="Basic and acidic residues" evidence="1">
    <location>
        <begin position="79"/>
        <end position="89"/>
    </location>
</feature>
<dbReference type="InterPro" id="IPR015655">
    <property type="entry name" value="PP2C"/>
</dbReference>
<sequence>MKHRKLSGSASQHCSATPSSVVDDGAPVNATASNRKRIPSSSLVLTTVAILTLVTVSHLSLPVKPSGGAQLQRSSRVRSALEDSERENVQESDDPTSASFGLRPLLGMHEFDGEGTVIYPTIDLSTSLSEESKDPVALQMYMPSLSLMNTMSKTKDSRSFLIEDNIPAPVLDVIDQGSDHALLTRQGYKPGGVPNQDRLFLARYVDSAIESGFLIGIADGHGGSGHKVAHHAGLNLPRTFGHTLKSQSKGIDFDSNVEAALKEAFKLIDETEPCKGEGGSTLSVLFYPGHGTKCYVANTGDSTTLIVRVSNKSKKATIVYENRQHKPHLEEERKRIESKGGSIMVPPSLLFSRPESEDEDESTLKESSRVFIPNPAGQLALAMSRSIGDFDGKAVGLIAEPDVDVFDIKEQQSPEKGDKYFVVSASDGLYDVLRKESVVQYLATSLYDSNSQRTLPWTCEILIREASRLWLKSSAIMHSMVPYRDDISIGVAKINFDPT</sequence>
<comment type="caution">
    <text evidence="3">The sequence shown here is derived from an EMBL/GenBank/DDBJ whole genome shotgun (WGS) entry which is preliminary data.</text>
</comment>
<dbReference type="CDD" id="cd00143">
    <property type="entry name" value="PP2Cc"/>
    <property type="match status" value="1"/>
</dbReference>
<dbReference type="eggNOG" id="KOG0698">
    <property type="taxonomic scope" value="Eukaryota"/>
</dbReference>
<evidence type="ECO:0000259" key="2">
    <source>
        <dbReference type="PROSITE" id="PS51746"/>
    </source>
</evidence>
<accession>K0SG74</accession>
<dbReference type="PANTHER" id="PTHR47992">
    <property type="entry name" value="PROTEIN PHOSPHATASE"/>
    <property type="match status" value="1"/>
</dbReference>
<keyword evidence="4" id="KW-1185">Reference proteome</keyword>
<dbReference type="GO" id="GO:0004722">
    <property type="term" value="F:protein serine/threonine phosphatase activity"/>
    <property type="evidence" value="ECO:0007669"/>
    <property type="project" value="InterPro"/>
</dbReference>
<feature type="region of interest" description="Disordered" evidence="1">
    <location>
        <begin position="63"/>
        <end position="99"/>
    </location>
</feature>
<gene>
    <name evidence="3" type="ORF">THAOC_19763</name>
</gene>
<proteinExistence type="predicted"/>
<feature type="domain" description="PPM-type phosphatase" evidence="2">
    <location>
        <begin position="179"/>
        <end position="494"/>
    </location>
</feature>
<organism evidence="3 4">
    <name type="scientific">Thalassiosira oceanica</name>
    <name type="common">Marine diatom</name>
    <dbReference type="NCBI Taxonomy" id="159749"/>
    <lineage>
        <taxon>Eukaryota</taxon>
        <taxon>Sar</taxon>
        <taxon>Stramenopiles</taxon>
        <taxon>Ochrophyta</taxon>
        <taxon>Bacillariophyta</taxon>
        <taxon>Coscinodiscophyceae</taxon>
        <taxon>Thalassiosirophycidae</taxon>
        <taxon>Thalassiosirales</taxon>
        <taxon>Thalassiosiraceae</taxon>
        <taxon>Thalassiosira</taxon>
    </lineage>
</organism>
<evidence type="ECO:0000313" key="4">
    <source>
        <dbReference type="Proteomes" id="UP000266841"/>
    </source>
</evidence>
<dbReference type="InterPro" id="IPR001932">
    <property type="entry name" value="PPM-type_phosphatase-like_dom"/>
</dbReference>
<dbReference type="Proteomes" id="UP000266841">
    <property type="component" value="Unassembled WGS sequence"/>
</dbReference>
<dbReference type="InterPro" id="IPR036457">
    <property type="entry name" value="PPM-type-like_dom_sf"/>
</dbReference>
<dbReference type="AlphaFoldDB" id="K0SG74"/>
<evidence type="ECO:0000313" key="3">
    <source>
        <dbReference type="EMBL" id="EJK59961.1"/>
    </source>
</evidence>
<dbReference type="EMBL" id="AGNL01021917">
    <property type="protein sequence ID" value="EJK59961.1"/>
    <property type="molecule type" value="Genomic_DNA"/>
</dbReference>
<reference evidence="3 4" key="1">
    <citation type="journal article" date="2012" name="Genome Biol.">
        <title>Genome and low-iron response of an oceanic diatom adapted to chronic iron limitation.</title>
        <authorList>
            <person name="Lommer M."/>
            <person name="Specht M."/>
            <person name="Roy A.S."/>
            <person name="Kraemer L."/>
            <person name="Andreson R."/>
            <person name="Gutowska M.A."/>
            <person name="Wolf J."/>
            <person name="Bergner S.V."/>
            <person name="Schilhabel M.B."/>
            <person name="Klostermeier U.C."/>
            <person name="Beiko R.G."/>
            <person name="Rosenstiel P."/>
            <person name="Hippler M."/>
            <person name="Laroche J."/>
        </authorList>
    </citation>
    <scope>NUCLEOTIDE SEQUENCE [LARGE SCALE GENOMIC DNA]</scope>
    <source>
        <strain evidence="3 4">CCMP1005</strain>
    </source>
</reference>
<dbReference type="SMART" id="SM00332">
    <property type="entry name" value="PP2Cc"/>
    <property type="match status" value="1"/>
</dbReference>
<dbReference type="OrthoDB" id="46942at2759"/>
<feature type="compositionally biased region" description="Polar residues" evidence="1">
    <location>
        <begin position="8"/>
        <end position="20"/>
    </location>
</feature>
<name>K0SG74_THAOC</name>
<dbReference type="Pfam" id="PF00481">
    <property type="entry name" value="PP2C"/>
    <property type="match status" value="1"/>
</dbReference>
<dbReference type="PROSITE" id="PS51746">
    <property type="entry name" value="PPM_2"/>
    <property type="match status" value="1"/>
</dbReference>
<dbReference type="SUPFAM" id="SSF81606">
    <property type="entry name" value="PP2C-like"/>
    <property type="match status" value="1"/>
</dbReference>
<evidence type="ECO:0000256" key="1">
    <source>
        <dbReference type="SAM" id="MobiDB-lite"/>
    </source>
</evidence>
<protein>
    <recommendedName>
        <fullName evidence="2">PPM-type phosphatase domain-containing protein</fullName>
    </recommendedName>
</protein>